<reference evidence="2 3" key="1">
    <citation type="submission" date="2023-01" db="EMBL/GenBank/DDBJ databases">
        <title>Analysis of 21 Apiospora genomes using comparative genomics revels a genus with tremendous synthesis potential of carbohydrate active enzymes and secondary metabolites.</title>
        <authorList>
            <person name="Sorensen T."/>
        </authorList>
    </citation>
    <scope>NUCLEOTIDE SEQUENCE [LARGE SCALE GENOMIC DNA]</scope>
    <source>
        <strain evidence="2 3">CBS 117206</strain>
    </source>
</reference>
<evidence type="ECO:0008006" key="4">
    <source>
        <dbReference type="Google" id="ProtNLM"/>
    </source>
</evidence>
<accession>A0AAW0QNM8</accession>
<evidence type="ECO:0000313" key="2">
    <source>
        <dbReference type="EMBL" id="KAK8105194.1"/>
    </source>
</evidence>
<comment type="caution">
    <text evidence="2">The sequence shown here is derived from an EMBL/GenBank/DDBJ whole genome shotgun (WGS) entry which is preliminary data.</text>
</comment>
<organism evidence="2 3">
    <name type="scientific">Apiospora kogelbergensis</name>
    <dbReference type="NCBI Taxonomy" id="1337665"/>
    <lineage>
        <taxon>Eukaryota</taxon>
        <taxon>Fungi</taxon>
        <taxon>Dikarya</taxon>
        <taxon>Ascomycota</taxon>
        <taxon>Pezizomycotina</taxon>
        <taxon>Sordariomycetes</taxon>
        <taxon>Xylariomycetidae</taxon>
        <taxon>Amphisphaeriales</taxon>
        <taxon>Apiosporaceae</taxon>
        <taxon>Apiospora</taxon>
    </lineage>
</organism>
<keyword evidence="1" id="KW-0732">Signal</keyword>
<dbReference type="EMBL" id="JAQQWP010000008">
    <property type="protein sequence ID" value="KAK8105194.1"/>
    <property type="molecule type" value="Genomic_DNA"/>
</dbReference>
<feature type="signal peptide" evidence="1">
    <location>
        <begin position="1"/>
        <end position="22"/>
    </location>
</feature>
<keyword evidence="3" id="KW-1185">Reference proteome</keyword>
<gene>
    <name evidence="2" type="ORF">PG999_008553</name>
</gene>
<proteinExistence type="predicted"/>
<feature type="chain" id="PRO_5043620479" description="Apple domain-containing protein" evidence="1">
    <location>
        <begin position="23"/>
        <end position="355"/>
    </location>
</feature>
<protein>
    <recommendedName>
        <fullName evidence="4">Apple domain-containing protein</fullName>
    </recommendedName>
</protein>
<evidence type="ECO:0000313" key="3">
    <source>
        <dbReference type="Proteomes" id="UP001392437"/>
    </source>
</evidence>
<evidence type="ECO:0000256" key="1">
    <source>
        <dbReference type="SAM" id="SignalP"/>
    </source>
</evidence>
<name>A0AAW0QNM8_9PEZI</name>
<sequence>MVGLTLNRCALALVLAATFANAVDPSPAEKKKWDDKCKATPGYKGCYWGPYKDPKTGQDGCCEKGNVSIPRSSLKDASLMLTEDIQGVFSTDPVATLEGGCCLDPLKWSHDTSAQKGGCCPDNTHLTWDLTYQPTTPLGLCCPPEKVTSTDRTTGQNHCCHPGLTYSSHLASGQGECCEPGKTFSFDDAAQKGDCCDAGQEYKVDPATGKGGCCAAGVDYTCECSCNAPKPVVTPNPVNPNPVTPNPVTPNPPVVDPPTTCPEAQGQKITVDGVEYEIQCTYAVSSNYEAYAEHTTNGLQECMALCSADPQCNGANIWDDGASDGCLLFKEWEYPATGLITPGDPLMSFVPVTKR</sequence>
<dbReference type="Proteomes" id="UP001392437">
    <property type="component" value="Unassembled WGS sequence"/>
</dbReference>
<dbReference type="AlphaFoldDB" id="A0AAW0QNM8"/>